<name>A0A8C6YR32_NOTPE</name>
<dbReference type="Ensembl" id="ENSNPET00000001362.1">
    <property type="protein sequence ID" value="ENSNPEP00000001340.1"/>
    <property type="gene ID" value="ENSNPEG00000001050.1"/>
</dbReference>
<organism evidence="1 2">
    <name type="scientific">Nothoprocta perdicaria</name>
    <name type="common">Chilean tinamou</name>
    <name type="synonym">Crypturus perdicarius</name>
    <dbReference type="NCBI Taxonomy" id="30464"/>
    <lineage>
        <taxon>Eukaryota</taxon>
        <taxon>Metazoa</taxon>
        <taxon>Chordata</taxon>
        <taxon>Craniata</taxon>
        <taxon>Vertebrata</taxon>
        <taxon>Euteleostomi</taxon>
        <taxon>Archelosauria</taxon>
        <taxon>Archosauria</taxon>
        <taxon>Dinosauria</taxon>
        <taxon>Saurischia</taxon>
        <taxon>Theropoda</taxon>
        <taxon>Coelurosauria</taxon>
        <taxon>Aves</taxon>
        <taxon>Palaeognathae</taxon>
        <taxon>Tinamiformes</taxon>
        <taxon>Tinamidae</taxon>
        <taxon>Nothoprocta</taxon>
    </lineage>
</organism>
<proteinExistence type="predicted"/>
<dbReference type="AlphaFoldDB" id="A0A8C6YR32"/>
<reference evidence="1" key="2">
    <citation type="submission" date="2025-09" db="UniProtKB">
        <authorList>
            <consortium name="Ensembl"/>
        </authorList>
    </citation>
    <scope>IDENTIFICATION</scope>
</reference>
<evidence type="ECO:0000313" key="1">
    <source>
        <dbReference type="Ensembl" id="ENSNPEP00000001340.1"/>
    </source>
</evidence>
<protein>
    <submittedName>
        <fullName evidence="1">Uncharacterized protein</fullName>
    </submittedName>
</protein>
<accession>A0A8C6YR32</accession>
<reference evidence="1" key="1">
    <citation type="submission" date="2025-08" db="UniProtKB">
        <authorList>
            <consortium name="Ensembl"/>
        </authorList>
    </citation>
    <scope>IDENTIFICATION</scope>
</reference>
<keyword evidence="2" id="KW-1185">Reference proteome</keyword>
<sequence length="160" mass="18569">MERANTITYLKGETIGTETRKKRAIKCAATGLFPKNINRFCTLHNYPSSALSNIWSTWKDKERKGQKKKKILYRFMRLKLLCTVLAHRSSCLPFKHKAVFKEQTLLDQPQSTDVHYLLYIVSLHGAHINSWSRWLPTWAGRARPGNRRVDNIHGVNSTME</sequence>
<evidence type="ECO:0000313" key="2">
    <source>
        <dbReference type="Proteomes" id="UP000694420"/>
    </source>
</evidence>
<dbReference type="Proteomes" id="UP000694420">
    <property type="component" value="Unplaced"/>
</dbReference>